<dbReference type="InterPro" id="IPR055442">
    <property type="entry name" value="Beta-prop_EML-like_2nd"/>
</dbReference>
<feature type="coiled-coil region" evidence="4">
    <location>
        <begin position="964"/>
        <end position="991"/>
    </location>
</feature>
<dbReference type="AlphaFoldDB" id="A0A6P8F7A9"/>
<dbReference type="GeneID" id="105891299"/>
<dbReference type="PANTHER" id="PTHR32215:SF0">
    <property type="entry name" value="CILIA- AND FLAGELLA-ASSOCIATED PROTEIN 57"/>
    <property type="match status" value="1"/>
</dbReference>
<sequence>MSEERVIAGTDTGRLLVFESGDMRWEMSVTSKTSHEVDRQETKPSEEEEEGRHSPSLPRITVITAYSKGFACSAGPGTVCLFEKTEEKDNYRKTREIQIPPDPHSNEPSQAQLQEITGLCISPSEEALSACTDYGQIYSITLASAEISKGEQAHFEYLSHSFHSKAITGLSICIRKPLIATCSLDHSVRIWNYESNVLELYKEFQEEAHSVALHPSGLFVLVGFTDKLRLMNLLIDDIRTFKELTVRGCRECAFSHGGHMFAAVNGNIIHIYSTTTFENVLNLKGHNGKVRSVIWSMDDSRLVSCGQDGAVYEWNTLSSKRESESVLKTCSYTSVAMSSDGKIFFAVGTDRTLKEIQDCQILREMSADDVMYTAITMTHSGRAIFTGTSAGTIRVIKYPMPVQKEWTEYQAHSCAITKMIITFDDQYLLTVSVDGCLFIWKIIDKEGRGLKRDKDVSYAEEILITKSDLEEKNQVMMELKTRVEELKMENEYQLRLKDMNYNEKIKELSEKLIHEIEALKTKNQVLKTEKEKQENVHKEVLAEAEEKHSKEQQDFESASNQKLMLEYEKYHELQLKSQRMQEDYEQQLHSMEKRKYQALEDLTFSYETKLQEKQLVLTQCQEESQQQVREFEEAKKQIEEDSDHEIQSIRLKYERMLRDEKEMSLCLKGETGIMRKKFSSLQREIDERNVEIERLKVELQKFQGVIRSMDKDINTLKKEMMERDETIQDKEKRIYELKKKNQELEKFKFVLDYKIKELKKQIEPRENDIKEMKEQIQEMETELDQFNRKNTQLELKSTELRLKLKATDTEMHKQMKRVKDVESLVHRFKTDLHHSVSFFQEPQKLKDSIRKLYEHYVQQSDVGDILGEDADIQREYSRQREHLERNVASLKKKLSKNTGVHRTENIKIMTENVSLIREINELRRELRMVRSQLHDFECQETINKKMRASFDTAAGPVIPRLNFDEEAERIIQMQRTEIQRLRQEIQGQSQVLTLRPPTSGTKLPALAT</sequence>
<feature type="domain" description="EML-like second beta-propeller" evidence="6">
    <location>
        <begin position="168"/>
        <end position="442"/>
    </location>
</feature>
<reference evidence="8" key="1">
    <citation type="submission" date="2025-08" db="UniProtKB">
        <authorList>
            <consortium name="RefSeq"/>
        </authorList>
    </citation>
    <scope>IDENTIFICATION</scope>
</reference>
<dbReference type="InterPro" id="IPR001680">
    <property type="entry name" value="WD40_rpt"/>
</dbReference>
<feature type="coiled-coil region" evidence="4">
    <location>
        <begin position="678"/>
        <end position="803"/>
    </location>
</feature>
<dbReference type="FunFam" id="2.130.10.10:FF:000271">
    <property type="entry name" value="cilia- and flagella-associated protein 57"/>
    <property type="match status" value="1"/>
</dbReference>
<proteinExistence type="predicted"/>
<dbReference type="OrthoDB" id="10251741at2759"/>
<feature type="repeat" description="WD" evidence="3">
    <location>
        <begin position="409"/>
        <end position="442"/>
    </location>
</feature>
<dbReference type="PROSITE" id="PS50294">
    <property type="entry name" value="WD_REPEATS_REGION"/>
    <property type="match status" value="1"/>
</dbReference>
<protein>
    <submittedName>
        <fullName evidence="8">Cilia- and flagella-associated protein 57-like</fullName>
    </submittedName>
</protein>
<keyword evidence="1 3" id="KW-0853">WD repeat</keyword>
<keyword evidence="2" id="KW-0677">Repeat</keyword>
<dbReference type="KEGG" id="char:105891299"/>
<name>A0A6P8F7A9_CLUHA</name>
<feature type="compositionally biased region" description="Basic and acidic residues" evidence="5">
    <location>
        <begin position="33"/>
        <end position="53"/>
    </location>
</feature>
<dbReference type="RefSeq" id="XP_031419037.2">
    <property type="nucleotide sequence ID" value="XM_031563177.2"/>
</dbReference>
<evidence type="ECO:0000256" key="4">
    <source>
        <dbReference type="SAM" id="Coils"/>
    </source>
</evidence>
<evidence type="ECO:0000256" key="2">
    <source>
        <dbReference type="ARBA" id="ARBA00022737"/>
    </source>
</evidence>
<dbReference type="PROSITE" id="PS50082">
    <property type="entry name" value="WD_REPEATS_2"/>
    <property type="match status" value="3"/>
</dbReference>
<keyword evidence="4" id="KW-0175">Coiled coil</keyword>
<keyword evidence="7" id="KW-1185">Reference proteome</keyword>
<dbReference type="FunFam" id="1.10.287.1490:FF:000014">
    <property type="entry name" value="AGAP008095-PA"/>
    <property type="match status" value="1"/>
</dbReference>
<dbReference type="Proteomes" id="UP000515152">
    <property type="component" value="Chromosome 25"/>
</dbReference>
<evidence type="ECO:0000259" key="6">
    <source>
        <dbReference type="Pfam" id="PF23414"/>
    </source>
</evidence>
<accession>A0A6P8F7A9</accession>
<evidence type="ECO:0000256" key="1">
    <source>
        <dbReference type="ARBA" id="ARBA00022574"/>
    </source>
</evidence>
<feature type="repeat" description="WD" evidence="3">
    <location>
        <begin position="160"/>
        <end position="195"/>
    </location>
</feature>
<dbReference type="SMART" id="SM00320">
    <property type="entry name" value="WD40"/>
    <property type="match status" value="6"/>
</dbReference>
<evidence type="ECO:0000256" key="3">
    <source>
        <dbReference type="PROSITE-ProRule" id="PRU00221"/>
    </source>
</evidence>
<feature type="region of interest" description="Disordered" evidence="5">
    <location>
        <begin position="28"/>
        <end position="58"/>
    </location>
</feature>
<feature type="repeat" description="WD" evidence="3">
    <location>
        <begin position="283"/>
        <end position="324"/>
    </location>
</feature>
<gene>
    <name evidence="8" type="primary">LOC105891299</name>
</gene>
<evidence type="ECO:0000313" key="8">
    <source>
        <dbReference type="RefSeq" id="XP_031419037.2"/>
    </source>
</evidence>
<evidence type="ECO:0000313" key="7">
    <source>
        <dbReference type="Proteomes" id="UP000515152"/>
    </source>
</evidence>
<evidence type="ECO:0000256" key="5">
    <source>
        <dbReference type="SAM" id="MobiDB-lite"/>
    </source>
</evidence>
<feature type="coiled-coil region" evidence="4">
    <location>
        <begin position="873"/>
        <end position="939"/>
    </location>
</feature>
<organism evidence="7 8">
    <name type="scientific">Clupea harengus</name>
    <name type="common">Atlantic herring</name>
    <dbReference type="NCBI Taxonomy" id="7950"/>
    <lineage>
        <taxon>Eukaryota</taxon>
        <taxon>Metazoa</taxon>
        <taxon>Chordata</taxon>
        <taxon>Craniata</taxon>
        <taxon>Vertebrata</taxon>
        <taxon>Euteleostomi</taxon>
        <taxon>Actinopterygii</taxon>
        <taxon>Neopterygii</taxon>
        <taxon>Teleostei</taxon>
        <taxon>Clupei</taxon>
        <taxon>Clupeiformes</taxon>
        <taxon>Clupeoidei</taxon>
        <taxon>Clupeidae</taxon>
        <taxon>Clupea</taxon>
    </lineage>
</organism>
<dbReference type="PANTHER" id="PTHR32215">
    <property type="entry name" value="CILIA- AND FLAGELLA-ASSOCIATED PROTEIN 57"/>
    <property type="match status" value="1"/>
</dbReference>
<feature type="coiled-coil region" evidence="4">
    <location>
        <begin position="469"/>
        <end position="561"/>
    </location>
</feature>
<dbReference type="InterPro" id="IPR052993">
    <property type="entry name" value="CFA-57"/>
</dbReference>
<dbReference type="Pfam" id="PF23414">
    <property type="entry name" value="Beta-prop_EML_2"/>
    <property type="match status" value="1"/>
</dbReference>